<dbReference type="OrthoDB" id="432234at2759"/>
<gene>
    <name evidence="1" type="ORF">BJ212DRAFT_1449037</name>
</gene>
<evidence type="ECO:0008006" key="3">
    <source>
        <dbReference type="Google" id="ProtNLM"/>
    </source>
</evidence>
<evidence type="ECO:0000313" key="2">
    <source>
        <dbReference type="Proteomes" id="UP000807769"/>
    </source>
</evidence>
<dbReference type="EMBL" id="JABBWG010000038">
    <property type="protein sequence ID" value="KAG1808407.1"/>
    <property type="molecule type" value="Genomic_DNA"/>
</dbReference>
<dbReference type="RefSeq" id="XP_041188622.1">
    <property type="nucleotide sequence ID" value="XM_041338628.1"/>
</dbReference>
<organism evidence="1 2">
    <name type="scientific">Suillus subaureus</name>
    <dbReference type="NCBI Taxonomy" id="48587"/>
    <lineage>
        <taxon>Eukaryota</taxon>
        <taxon>Fungi</taxon>
        <taxon>Dikarya</taxon>
        <taxon>Basidiomycota</taxon>
        <taxon>Agaricomycotina</taxon>
        <taxon>Agaricomycetes</taxon>
        <taxon>Agaricomycetidae</taxon>
        <taxon>Boletales</taxon>
        <taxon>Suillineae</taxon>
        <taxon>Suillaceae</taxon>
        <taxon>Suillus</taxon>
    </lineage>
</organism>
<reference evidence="1" key="1">
    <citation type="journal article" date="2020" name="New Phytol.">
        <title>Comparative genomics reveals dynamic genome evolution in host specialist ectomycorrhizal fungi.</title>
        <authorList>
            <person name="Lofgren L.A."/>
            <person name="Nguyen N.H."/>
            <person name="Vilgalys R."/>
            <person name="Ruytinx J."/>
            <person name="Liao H.L."/>
            <person name="Branco S."/>
            <person name="Kuo A."/>
            <person name="LaButti K."/>
            <person name="Lipzen A."/>
            <person name="Andreopoulos W."/>
            <person name="Pangilinan J."/>
            <person name="Riley R."/>
            <person name="Hundley H."/>
            <person name="Na H."/>
            <person name="Barry K."/>
            <person name="Grigoriev I.V."/>
            <person name="Stajich J.E."/>
            <person name="Kennedy P.G."/>
        </authorList>
    </citation>
    <scope>NUCLEOTIDE SEQUENCE</scope>
    <source>
        <strain evidence="1">MN1</strain>
    </source>
</reference>
<sequence length="178" mass="20343">MQPKGSQAITEYHNPDLLVVMYPTLFPCGIGTHYYLELADQSFCYHHSYLFEALNMVQCQAAHLQTFFTVHKSNFDDVSATVLDNLAYQLEQEHNYSQFSSEEQLALKLLRQVNTMSARIPGLQASKIYMHNEICSYFSYFGLPHFTVMFGNQTVDLSACFPHLLAQDPVAGADFFEF</sequence>
<proteinExistence type="predicted"/>
<keyword evidence="2" id="KW-1185">Reference proteome</keyword>
<dbReference type="GeneID" id="64632644"/>
<accession>A0A9P7J8R3</accession>
<evidence type="ECO:0000313" key="1">
    <source>
        <dbReference type="EMBL" id="KAG1808407.1"/>
    </source>
</evidence>
<name>A0A9P7J8R3_9AGAM</name>
<comment type="caution">
    <text evidence="1">The sequence shown here is derived from an EMBL/GenBank/DDBJ whole genome shotgun (WGS) entry which is preliminary data.</text>
</comment>
<dbReference type="AlphaFoldDB" id="A0A9P7J8R3"/>
<protein>
    <recommendedName>
        <fullName evidence="3">Helitron helicase-like domain-containing protein</fullName>
    </recommendedName>
</protein>
<dbReference type="Proteomes" id="UP000807769">
    <property type="component" value="Unassembled WGS sequence"/>
</dbReference>